<evidence type="ECO:0000313" key="2">
    <source>
        <dbReference type="Proteomes" id="UP001060085"/>
    </source>
</evidence>
<protein>
    <submittedName>
        <fullName evidence="1">Uncharacterized protein</fullName>
    </submittedName>
</protein>
<sequence>MESFDHLGVDSPAGSTQPFEDGYDDSQPFDSFSNFAESESMKDSAADGSPTPIYVSGGGFGSDPSGFSPEVNGEPLDGDYTVSNGPILPPPSEMQEEGSALREWRRQNTARLEEKEKREKEVLNQILVEADEYKVEFYKKREITVANNKTANRDKEKVFVASHEKFHAEADKNYWKSIAELIPNEVPTIEKRGKKDQEKKPSIVVVQGPKPGKPTELSRMRQLLLKLKHNTPAHLKHSPPPAPATSENNRSESTEAGSSAASTSTVVTATPEPVAVA</sequence>
<comment type="caution">
    <text evidence="1">The sequence shown here is derived from an EMBL/GenBank/DDBJ whole genome shotgun (WGS) entry which is preliminary data.</text>
</comment>
<proteinExistence type="predicted"/>
<keyword evidence="2" id="KW-1185">Reference proteome</keyword>
<name>A0ACC0BD05_CATRO</name>
<evidence type="ECO:0000313" key="1">
    <source>
        <dbReference type="EMBL" id="KAI5670510.1"/>
    </source>
</evidence>
<dbReference type="EMBL" id="CM044703">
    <property type="protein sequence ID" value="KAI5670510.1"/>
    <property type="molecule type" value="Genomic_DNA"/>
</dbReference>
<organism evidence="1 2">
    <name type="scientific">Catharanthus roseus</name>
    <name type="common">Madagascar periwinkle</name>
    <name type="synonym">Vinca rosea</name>
    <dbReference type="NCBI Taxonomy" id="4058"/>
    <lineage>
        <taxon>Eukaryota</taxon>
        <taxon>Viridiplantae</taxon>
        <taxon>Streptophyta</taxon>
        <taxon>Embryophyta</taxon>
        <taxon>Tracheophyta</taxon>
        <taxon>Spermatophyta</taxon>
        <taxon>Magnoliopsida</taxon>
        <taxon>eudicotyledons</taxon>
        <taxon>Gunneridae</taxon>
        <taxon>Pentapetalae</taxon>
        <taxon>asterids</taxon>
        <taxon>lamiids</taxon>
        <taxon>Gentianales</taxon>
        <taxon>Apocynaceae</taxon>
        <taxon>Rauvolfioideae</taxon>
        <taxon>Vinceae</taxon>
        <taxon>Catharanthinae</taxon>
        <taxon>Catharanthus</taxon>
    </lineage>
</organism>
<accession>A0ACC0BD05</accession>
<reference evidence="2" key="1">
    <citation type="journal article" date="2023" name="Nat. Plants">
        <title>Single-cell RNA sequencing provides a high-resolution roadmap for understanding the multicellular compartmentation of specialized metabolism.</title>
        <authorList>
            <person name="Sun S."/>
            <person name="Shen X."/>
            <person name="Li Y."/>
            <person name="Li Y."/>
            <person name="Wang S."/>
            <person name="Li R."/>
            <person name="Zhang H."/>
            <person name="Shen G."/>
            <person name="Guo B."/>
            <person name="Wei J."/>
            <person name="Xu J."/>
            <person name="St-Pierre B."/>
            <person name="Chen S."/>
            <person name="Sun C."/>
        </authorList>
    </citation>
    <scope>NUCLEOTIDE SEQUENCE [LARGE SCALE GENOMIC DNA]</scope>
</reference>
<gene>
    <name evidence="1" type="ORF">M9H77_10874</name>
</gene>
<dbReference type="Proteomes" id="UP001060085">
    <property type="component" value="Linkage Group LG03"/>
</dbReference>